<evidence type="ECO:0000259" key="8">
    <source>
        <dbReference type="Pfam" id="PF20684"/>
    </source>
</evidence>
<dbReference type="Pfam" id="PF20684">
    <property type="entry name" value="Fung_rhodopsin"/>
    <property type="match status" value="1"/>
</dbReference>
<dbReference type="AlphaFoldDB" id="A0A9P4LHV0"/>
<dbReference type="InterPro" id="IPR049326">
    <property type="entry name" value="Rhodopsin_dom_fungi"/>
</dbReference>
<dbReference type="GO" id="GO:0016020">
    <property type="term" value="C:membrane"/>
    <property type="evidence" value="ECO:0007669"/>
    <property type="project" value="UniProtKB-SubCell"/>
</dbReference>
<evidence type="ECO:0000256" key="6">
    <source>
        <dbReference type="SAM" id="MobiDB-lite"/>
    </source>
</evidence>
<evidence type="ECO:0000256" key="7">
    <source>
        <dbReference type="SAM" id="Phobius"/>
    </source>
</evidence>
<comment type="similarity">
    <text evidence="5">Belongs to the SAT4 family.</text>
</comment>
<dbReference type="EMBL" id="ML978293">
    <property type="protein sequence ID" value="KAF2024509.1"/>
    <property type="molecule type" value="Genomic_DNA"/>
</dbReference>
<keyword evidence="2 7" id="KW-0812">Transmembrane</keyword>
<feature type="transmembrane region" description="Helical" evidence="7">
    <location>
        <begin position="63"/>
        <end position="83"/>
    </location>
</feature>
<keyword evidence="3 7" id="KW-1133">Transmembrane helix</keyword>
<gene>
    <name evidence="9" type="ORF">EK21DRAFT_94032</name>
</gene>
<dbReference type="PANTHER" id="PTHR33048:SF167">
    <property type="entry name" value="INTEGRAL MEMBRANE PROTEIN"/>
    <property type="match status" value="1"/>
</dbReference>
<reference evidence="9" key="1">
    <citation type="journal article" date="2020" name="Stud. Mycol.">
        <title>101 Dothideomycetes genomes: a test case for predicting lifestyles and emergence of pathogens.</title>
        <authorList>
            <person name="Haridas S."/>
            <person name="Albert R."/>
            <person name="Binder M."/>
            <person name="Bloem J."/>
            <person name="Labutti K."/>
            <person name="Salamov A."/>
            <person name="Andreopoulos B."/>
            <person name="Baker S."/>
            <person name="Barry K."/>
            <person name="Bills G."/>
            <person name="Bluhm B."/>
            <person name="Cannon C."/>
            <person name="Castanera R."/>
            <person name="Culley D."/>
            <person name="Daum C."/>
            <person name="Ezra D."/>
            <person name="Gonzalez J."/>
            <person name="Henrissat B."/>
            <person name="Kuo A."/>
            <person name="Liang C."/>
            <person name="Lipzen A."/>
            <person name="Lutzoni F."/>
            <person name="Magnuson J."/>
            <person name="Mondo S."/>
            <person name="Nolan M."/>
            <person name="Ohm R."/>
            <person name="Pangilinan J."/>
            <person name="Park H.-J."/>
            <person name="Ramirez L."/>
            <person name="Alfaro M."/>
            <person name="Sun H."/>
            <person name="Tritt A."/>
            <person name="Yoshinaga Y."/>
            <person name="Zwiers L.-H."/>
            <person name="Turgeon B."/>
            <person name="Goodwin S."/>
            <person name="Spatafora J."/>
            <person name="Crous P."/>
            <person name="Grigoriev I."/>
        </authorList>
    </citation>
    <scope>NUCLEOTIDE SEQUENCE</scope>
    <source>
        <strain evidence="9">CBS 110217</strain>
    </source>
</reference>
<organism evidence="9 10">
    <name type="scientific">Setomelanomma holmii</name>
    <dbReference type="NCBI Taxonomy" id="210430"/>
    <lineage>
        <taxon>Eukaryota</taxon>
        <taxon>Fungi</taxon>
        <taxon>Dikarya</taxon>
        <taxon>Ascomycota</taxon>
        <taxon>Pezizomycotina</taxon>
        <taxon>Dothideomycetes</taxon>
        <taxon>Pleosporomycetidae</taxon>
        <taxon>Pleosporales</taxon>
        <taxon>Pleosporineae</taxon>
        <taxon>Phaeosphaeriaceae</taxon>
        <taxon>Setomelanomma</taxon>
    </lineage>
</organism>
<evidence type="ECO:0000256" key="1">
    <source>
        <dbReference type="ARBA" id="ARBA00004141"/>
    </source>
</evidence>
<proteinExistence type="inferred from homology"/>
<keyword evidence="4 7" id="KW-0472">Membrane</keyword>
<dbReference type="Proteomes" id="UP000799777">
    <property type="component" value="Unassembled WGS sequence"/>
</dbReference>
<evidence type="ECO:0000256" key="5">
    <source>
        <dbReference type="ARBA" id="ARBA00038359"/>
    </source>
</evidence>
<dbReference type="OrthoDB" id="5022096at2759"/>
<accession>A0A9P4LHV0</accession>
<comment type="caution">
    <text evidence="9">The sequence shown here is derived from an EMBL/GenBank/DDBJ whole genome shotgun (WGS) entry which is preliminary data.</text>
</comment>
<feature type="transmembrane region" description="Helical" evidence="7">
    <location>
        <begin position="238"/>
        <end position="256"/>
    </location>
</feature>
<keyword evidence="10" id="KW-1185">Reference proteome</keyword>
<evidence type="ECO:0000256" key="2">
    <source>
        <dbReference type="ARBA" id="ARBA00022692"/>
    </source>
</evidence>
<evidence type="ECO:0000313" key="10">
    <source>
        <dbReference type="Proteomes" id="UP000799777"/>
    </source>
</evidence>
<evidence type="ECO:0000256" key="3">
    <source>
        <dbReference type="ARBA" id="ARBA00022989"/>
    </source>
</evidence>
<dbReference type="InterPro" id="IPR052337">
    <property type="entry name" value="SAT4-like"/>
</dbReference>
<evidence type="ECO:0000256" key="4">
    <source>
        <dbReference type="ARBA" id="ARBA00023136"/>
    </source>
</evidence>
<feature type="transmembrane region" description="Helical" evidence="7">
    <location>
        <begin position="206"/>
        <end position="226"/>
    </location>
</feature>
<feature type="transmembrane region" description="Helical" evidence="7">
    <location>
        <begin position="110"/>
        <end position="133"/>
    </location>
</feature>
<comment type="subcellular location">
    <subcellularLocation>
        <location evidence="1">Membrane</location>
        <topology evidence="1">Multi-pass membrane protein</topology>
    </subcellularLocation>
</comment>
<feature type="transmembrane region" description="Helical" evidence="7">
    <location>
        <begin position="30"/>
        <end position="51"/>
    </location>
</feature>
<dbReference type="PANTHER" id="PTHR33048">
    <property type="entry name" value="PTH11-LIKE INTEGRAL MEMBRANE PROTEIN (AFU_ORTHOLOGUE AFUA_5G11245)"/>
    <property type="match status" value="1"/>
</dbReference>
<protein>
    <recommendedName>
        <fullName evidence="8">Rhodopsin domain-containing protein</fullName>
    </recommendedName>
</protein>
<feature type="domain" description="Rhodopsin" evidence="8">
    <location>
        <begin position="47"/>
        <end position="301"/>
    </location>
</feature>
<name>A0A9P4LHV0_9PLEO</name>
<feature type="region of interest" description="Disordered" evidence="6">
    <location>
        <begin position="348"/>
        <end position="371"/>
    </location>
</feature>
<feature type="transmembrane region" description="Helical" evidence="7">
    <location>
        <begin position="145"/>
        <end position="173"/>
    </location>
</feature>
<evidence type="ECO:0000313" key="9">
    <source>
        <dbReference type="EMBL" id="KAF2024509.1"/>
    </source>
</evidence>
<sequence>MAVTLLARQAPPMPPRPPQEYLDENLAPKMLAVDGTIFGLAMLCVLLRIYVRAVMLKTFGVDDWIMMLAAVLSATCFSLFVTLTQHGVGHHAEYFTFVHPEYMSVFFKVVWWYAWIVVVAYTSIKLSIACFLLRLADHRRHWRWVLYTIMTLTTGGTVVLVLFTIGSVLSLILQCKPVAAAWDFTLRPPTGTATCYSVTTYRNTGLFNSIFNLFTDLLLAVLPVPMVWKLQANLRTRVSLCIVLGLGLFACGTAVYKIPLQYHFFEEADFSGKGAWYYIWQQIEMNVGIIAACLPTLKPLAAGFFGVVSALTSGERYGERYGSRYGSRGPSKVNSRPYLSNGYFKQEERSGTQSYNMDDLKGSTKRASRASPEFQFNEEYGKGTVTYMASGRRGSRAGESDESILPLQKGIMRTTEVQIR</sequence>